<reference evidence="9 10" key="1">
    <citation type="submission" date="2020-08" db="EMBL/GenBank/DDBJ databases">
        <title>Genomic Encyclopedia of Type Strains, Phase IV (KMG-IV): sequencing the most valuable type-strain genomes for metagenomic binning, comparative biology and taxonomic classification.</title>
        <authorList>
            <person name="Goeker M."/>
        </authorList>
    </citation>
    <scope>NUCLEOTIDE SEQUENCE [LARGE SCALE GENOMIC DNA]</scope>
    <source>
        <strain evidence="9 10">DSM 28570</strain>
    </source>
</reference>
<comment type="similarity">
    <text evidence="7">Belongs to the binding-protein-dependent transport system permease family.</text>
</comment>
<dbReference type="Gene3D" id="1.10.3720.10">
    <property type="entry name" value="MetI-like"/>
    <property type="match status" value="1"/>
</dbReference>
<proteinExistence type="inferred from homology"/>
<feature type="transmembrane region" description="Helical" evidence="7">
    <location>
        <begin position="124"/>
        <end position="145"/>
    </location>
</feature>
<keyword evidence="3" id="KW-1003">Cell membrane</keyword>
<dbReference type="PROSITE" id="PS50928">
    <property type="entry name" value="ABC_TM1"/>
    <property type="match status" value="1"/>
</dbReference>
<comment type="caution">
    <text evidence="9">The sequence shown here is derived from an EMBL/GenBank/DDBJ whole genome shotgun (WGS) entry which is preliminary data.</text>
</comment>
<dbReference type="GO" id="GO:0042884">
    <property type="term" value="P:microcin transport"/>
    <property type="evidence" value="ECO:0007669"/>
    <property type="project" value="TreeGrafter"/>
</dbReference>
<keyword evidence="10" id="KW-1185">Reference proteome</keyword>
<evidence type="ECO:0000256" key="1">
    <source>
        <dbReference type="ARBA" id="ARBA00004651"/>
    </source>
</evidence>
<dbReference type="GO" id="GO:0055085">
    <property type="term" value="P:transmembrane transport"/>
    <property type="evidence" value="ECO:0007669"/>
    <property type="project" value="InterPro"/>
</dbReference>
<feature type="transmembrane region" description="Helical" evidence="7">
    <location>
        <begin position="209"/>
        <end position="232"/>
    </location>
</feature>
<dbReference type="GO" id="GO:0005886">
    <property type="term" value="C:plasma membrane"/>
    <property type="evidence" value="ECO:0007669"/>
    <property type="project" value="UniProtKB-SubCell"/>
</dbReference>
<dbReference type="InterPro" id="IPR035906">
    <property type="entry name" value="MetI-like_sf"/>
</dbReference>
<dbReference type="Pfam" id="PF00528">
    <property type="entry name" value="BPD_transp_1"/>
    <property type="match status" value="1"/>
</dbReference>
<evidence type="ECO:0000256" key="5">
    <source>
        <dbReference type="ARBA" id="ARBA00022989"/>
    </source>
</evidence>
<dbReference type="SUPFAM" id="SSF161098">
    <property type="entry name" value="MetI-like"/>
    <property type="match status" value="1"/>
</dbReference>
<gene>
    <name evidence="9" type="ORF">HNQ81_002645</name>
</gene>
<evidence type="ECO:0000256" key="4">
    <source>
        <dbReference type="ARBA" id="ARBA00022692"/>
    </source>
</evidence>
<evidence type="ECO:0000256" key="2">
    <source>
        <dbReference type="ARBA" id="ARBA00022448"/>
    </source>
</evidence>
<protein>
    <submittedName>
        <fullName evidence="9">Microcin C transport system permease protein</fullName>
    </submittedName>
</protein>
<keyword evidence="4 7" id="KW-0812">Transmembrane</keyword>
<dbReference type="Proteomes" id="UP000539642">
    <property type="component" value="Unassembled WGS sequence"/>
</dbReference>
<accession>A0A840UZM7</accession>
<evidence type="ECO:0000313" key="10">
    <source>
        <dbReference type="Proteomes" id="UP000539642"/>
    </source>
</evidence>
<keyword evidence="2 7" id="KW-0813">Transport</keyword>
<feature type="transmembrane region" description="Helical" evidence="7">
    <location>
        <begin position="267"/>
        <end position="294"/>
    </location>
</feature>
<feature type="domain" description="ABC transmembrane type-1" evidence="8">
    <location>
        <begin position="118"/>
        <end position="333"/>
    </location>
</feature>
<keyword evidence="5 7" id="KW-1133">Transmembrane helix</keyword>
<evidence type="ECO:0000259" key="8">
    <source>
        <dbReference type="PROSITE" id="PS50928"/>
    </source>
</evidence>
<dbReference type="InterPro" id="IPR000515">
    <property type="entry name" value="MetI-like"/>
</dbReference>
<dbReference type="AlphaFoldDB" id="A0A840UZM7"/>
<organism evidence="9 10">
    <name type="scientific">Desulfoprunum benzoelyticum</name>
    <dbReference type="NCBI Taxonomy" id="1506996"/>
    <lineage>
        <taxon>Bacteria</taxon>
        <taxon>Pseudomonadati</taxon>
        <taxon>Thermodesulfobacteriota</taxon>
        <taxon>Desulfobulbia</taxon>
        <taxon>Desulfobulbales</taxon>
        <taxon>Desulfobulbaceae</taxon>
        <taxon>Desulfoprunum</taxon>
    </lineage>
</organism>
<dbReference type="PANTHER" id="PTHR30465">
    <property type="entry name" value="INNER MEMBRANE ABC TRANSPORTER"/>
    <property type="match status" value="1"/>
</dbReference>
<keyword evidence="6 7" id="KW-0472">Membrane</keyword>
<evidence type="ECO:0000313" key="9">
    <source>
        <dbReference type="EMBL" id="MBB5348904.1"/>
    </source>
</evidence>
<dbReference type="PANTHER" id="PTHR30465:SF66">
    <property type="entry name" value="INNER MEMBRANE ABC TRANSPORTER PERMEASE PROTEIN YEJB"/>
    <property type="match status" value="1"/>
</dbReference>
<dbReference type="RefSeq" id="WP_183351718.1">
    <property type="nucleotide sequence ID" value="NZ_JACHEO010000016.1"/>
</dbReference>
<evidence type="ECO:0000256" key="7">
    <source>
        <dbReference type="RuleBase" id="RU363032"/>
    </source>
</evidence>
<comment type="subcellular location">
    <subcellularLocation>
        <location evidence="1 7">Cell membrane</location>
        <topology evidence="1 7">Multi-pass membrane protein</topology>
    </subcellularLocation>
</comment>
<feature type="transmembrane region" description="Helical" evidence="7">
    <location>
        <begin position="157"/>
        <end position="189"/>
    </location>
</feature>
<dbReference type="CDD" id="cd06261">
    <property type="entry name" value="TM_PBP2"/>
    <property type="match status" value="1"/>
</dbReference>
<evidence type="ECO:0000256" key="6">
    <source>
        <dbReference type="ARBA" id="ARBA00023136"/>
    </source>
</evidence>
<feature type="transmembrane region" description="Helical" evidence="7">
    <location>
        <begin position="9"/>
        <end position="30"/>
    </location>
</feature>
<feature type="transmembrane region" description="Helical" evidence="7">
    <location>
        <begin position="314"/>
        <end position="333"/>
    </location>
</feature>
<evidence type="ECO:0000256" key="3">
    <source>
        <dbReference type="ARBA" id="ARBA00022475"/>
    </source>
</evidence>
<sequence length="351" mass="38963">MLVYILKRIALMIPTLFGVMLVTFVVTQFVPGGPVERLIAEMEGHGKGGEAAVVGTSSLYRGGSGLDQERMAKLQQLYGFDKPPAQRFLLMMKNYLLFDFGTSYYYHERVADLVIARLPISMSLGLWSFLIVYGVCIPLGIAKAVRDGSRFDVVTSTVILVGYAIPGFVLGIVLIVLFGGGSFWSLFPLRGLVSDNWAEMSLVMKILDYLWHMVLPITASAVGSLAVMTLLTKNSFLEEIRKQYVLTARAKGLSENQVLYRHVFRNAIIPIITGFPGYFIASFFTGSLLIETIFSLDGMGLLAYQSVLNRDYPVVLGTLYFFTLIGLVSRLLSDLSYVLVDPRISFRHVDS</sequence>
<dbReference type="EMBL" id="JACHEO010000016">
    <property type="protein sequence ID" value="MBB5348904.1"/>
    <property type="molecule type" value="Genomic_DNA"/>
</dbReference>
<name>A0A840UZM7_9BACT</name>